<reference evidence="2" key="1">
    <citation type="journal article" date="2022" name="Int. J. Mol. Sci.">
        <title>Draft Genome of Tanacetum Coccineum: Genomic Comparison of Closely Related Tanacetum-Family Plants.</title>
        <authorList>
            <person name="Yamashiro T."/>
            <person name="Shiraishi A."/>
            <person name="Nakayama K."/>
            <person name="Satake H."/>
        </authorList>
    </citation>
    <scope>NUCLEOTIDE SEQUENCE</scope>
</reference>
<proteinExistence type="predicted"/>
<name>A0ABQ5H9Y8_9ASTR</name>
<dbReference type="PANTHER" id="PTHR36617">
    <property type="entry name" value="PROTEIN, PUTATIVE-RELATED"/>
    <property type="match status" value="1"/>
</dbReference>
<keyword evidence="1" id="KW-0812">Transmembrane</keyword>
<dbReference type="Proteomes" id="UP001151760">
    <property type="component" value="Unassembled WGS sequence"/>
</dbReference>
<evidence type="ECO:0000256" key="1">
    <source>
        <dbReference type="SAM" id="Phobius"/>
    </source>
</evidence>
<feature type="transmembrane region" description="Helical" evidence="1">
    <location>
        <begin position="12"/>
        <end position="31"/>
    </location>
</feature>
<gene>
    <name evidence="2" type="ORF">Tco_1066413</name>
</gene>
<sequence>MAFGVSETRVIIWLVILDVRGILSISTYLGLPIGSTMNRISRGLNIGSLKSFNLALLQKWLWRWFFFLNALWVKVIKEIHGQEGGFDTYGCKFNGIWARIFGSSNFFHSKNIIPLNSFRFKAGCSTRIRFWKDIWISDYPLTNRYNRLYRLELDKDCLIIDRIENGQWRWNWSRNDLEVRNTAYFRDLLIEIIRVDISTVGDTCIWCLAKDDIFSVKEARRVIDDKILPSLATSTSWDKTLPRKVNIFMWRLILDRLPHRLNLSSRG</sequence>
<evidence type="ECO:0000313" key="2">
    <source>
        <dbReference type="EMBL" id="GJT84696.1"/>
    </source>
</evidence>
<protein>
    <recommendedName>
        <fullName evidence="4">Reverse transcriptase zinc-binding domain-containing protein</fullName>
    </recommendedName>
</protein>
<organism evidence="2 3">
    <name type="scientific">Tanacetum coccineum</name>
    <dbReference type="NCBI Taxonomy" id="301880"/>
    <lineage>
        <taxon>Eukaryota</taxon>
        <taxon>Viridiplantae</taxon>
        <taxon>Streptophyta</taxon>
        <taxon>Embryophyta</taxon>
        <taxon>Tracheophyta</taxon>
        <taxon>Spermatophyta</taxon>
        <taxon>Magnoliopsida</taxon>
        <taxon>eudicotyledons</taxon>
        <taxon>Gunneridae</taxon>
        <taxon>Pentapetalae</taxon>
        <taxon>asterids</taxon>
        <taxon>campanulids</taxon>
        <taxon>Asterales</taxon>
        <taxon>Asteraceae</taxon>
        <taxon>Asteroideae</taxon>
        <taxon>Anthemideae</taxon>
        <taxon>Anthemidinae</taxon>
        <taxon>Tanacetum</taxon>
    </lineage>
</organism>
<evidence type="ECO:0008006" key="4">
    <source>
        <dbReference type="Google" id="ProtNLM"/>
    </source>
</evidence>
<accession>A0ABQ5H9Y8</accession>
<dbReference type="EMBL" id="BQNB010019381">
    <property type="protein sequence ID" value="GJT84696.1"/>
    <property type="molecule type" value="Genomic_DNA"/>
</dbReference>
<keyword evidence="1" id="KW-0472">Membrane</keyword>
<keyword evidence="3" id="KW-1185">Reference proteome</keyword>
<dbReference type="PANTHER" id="PTHR36617:SF15">
    <property type="entry name" value="REVERSE TRANSCRIPTASE ZINC-BINDING DOMAIN-CONTAINING PROTEIN"/>
    <property type="match status" value="1"/>
</dbReference>
<comment type="caution">
    <text evidence="2">The sequence shown here is derived from an EMBL/GenBank/DDBJ whole genome shotgun (WGS) entry which is preliminary data.</text>
</comment>
<evidence type="ECO:0000313" key="3">
    <source>
        <dbReference type="Proteomes" id="UP001151760"/>
    </source>
</evidence>
<reference evidence="2" key="2">
    <citation type="submission" date="2022-01" db="EMBL/GenBank/DDBJ databases">
        <authorList>
            <person name="Yamashiro T."/>
            <person name="Shiraishi A."/>
            <person name="Satake H."/>
            <person name="Nakayama K."/>
        </authorList>
    </citation>
    <scope>NUCLEOTIDE SEQUENCE</scope>
</reference>
<keyword evidence="1" id="KW-1133">Transmembrane helix</keyword>